<dbReference type="EMBL" id="BTSX01000002">
    <property type="protein sequence ID" value="GMS85127.1"/>
    <property type="molecule type" value="Genomic_DNA"/>
</dbReference>
<evidence type="ECO:0000313" key="4">
    <source>
        <dbReference type="Proteomes" id="UP001432027"/>
    </source>
</evidence>
<keyword evidence="2" id="KW-0812">Transmembrane</keyword>
<evidence type="ECO:0000256" key="1">
    <source>
        <dbReference type="SAM" id="MobiDB-lite"/>
    </source>
</evidence>
<evidence type="ECO:0000256" key="2">
    <source>
        <dbReference type="SAM" id="Phobius"/>
    </source>
</evidence>
<evidence type="ECO:0000313" key="3">
    <source>
        <dbReference type="EMBL" id="GMS85127.1"/>
    </source>
</evidence>
<keyword evidence="2" id="KW-1133">Transmembrane helix</keyword>
<feature type="compositionally biased region" description="Basic and acidic residues" evidence="1">
    <location>
        <begin position="1"/>
        <end position="14"/>
    </location>
</feature>
<protein>
    <submittedName>
        <fullName evidence="3">Uncharacterized protein</fullName>
    </submittedName>
</protein>
<organism evidence="3 4">
    <name type="scientific">Pristionchus entomophagus</name>
    <dbReference type="NCBI Taxonomy" id="358040"/>
    <lineage>
        <taxon>Eukaryota</taxon>
        <taxon>Metazoa</taxon>
        <taxon>Ecdysozoa</taxon>
        <taxon>Nematoda</taxon>
        <taxon>Chromadorea</taxon>
        <taxon>Rhabditida</taxon>
        <taxon>Rhabditina</taxon>
        <taxon>Diplogasteromorpha</taxon>
        <taxon>Diplogasteroidea</taxon>
        <taxon>Neodiplogasteridae</taxon>
        <taxon>Pristionchus</taxon>
    </lineage>
</organism>
<keyword evidence="2" id="KW-0472">Membrane</keyword>
<name>A0AAV5SRQ1_9BILA</name>
<comment type="caution">
    <text evidence="3">The sequence shown here is derived from an EMBL/GenBank/DDBJ whole genome shotgun (WGS) entry which is preliminary data.</text>
</comment>
<dbReference type="Proteomes" id="UP001432027">
    <property type="component" value="Unassembled WGS sequence"/>
</dbReference>
<gene>
    <name evidence="3" type="ORF">PENTCL1PPCAC_7302</name>
</gene>
<keyword evidence="4" id="KW-1185">Reference proteome</keyword>
<feature type="non-terminal residue" evidence="3">
    <location>
        <position position="1"/>
    </location>
</feature>
<accession>A0AAV5SRQ1</accession>
<reference evidence="3" key="1">
    <citation type="submission" date="2023-10" db="EMBL/GenBank/DDBJ databases">
        <title>Genome assembly of Pristionchus species.</title>
        <authorList>
            <person name="Yoshida K."/>
            <person name="Sommer R.J."/>
        </authorList>
    </citation>
    <scope>NUCLEOTIDE SEQUENCE</scope>
    <source>
        <strain evidence="3">RS0144</strain>
    </source>
</reference>
<feature type="transmembrane region" description="Helical" evidence="2">
    <location>
        <begin position="37"/>
        <end position="60"/>
    </location>
</feature>
<proteinExistence type="predicted"/>
<sequence length="93" mass="10347">QPSYARDRVNKGKMGDVSTSNPVSFRLTSFISTLQGLYFFSALFAFTLIALCLCCCVVGCSHFMDCLGDSAEERRLPARKNNVNNPVRHELLP</sequence>
<dbReference type="AlphaFoldDB" id="A0AAV5SRQ1"/>
<feature type="region of interest" description="Disordered" evidence="1">
    <location>
        <begin position="1"/>
        <end position="20"/>
    </location>
</feature>